<evidence type="ECO:0000256" key="2">
    <source>
        <dbReference type="ARBA" id="ARBA00023015"/>
    </source>
</evidence>
<dbReference type="InterPro" id="IPR013324">
    <property type="entry name" value="RNA_pol_sigma_r3/r4-like"/>
</dbReference>
<gene>
    <name evidence="6" type="ORF">DSM104440_02959</name>
</gene>
<dbReference type="Proteomes" id="UP000503096">
    <property type="component" value="Chromosome"/>
</dbReference>
<proteinExistence type="inferred from homology"/>
<organism evidence="6 7">
    <name type="scientific">Usitatibacter palustris</name>
    <dbReference type="NCBI Taxonomy" id="2732487"/>
    <lineage>
        <taxon>Bacteria</taxon>
        <taxon>Pseudomonadati</taxon>
        <taxon>Pseudomonadota</taxon>
        <taxon>Betaproteobacteria</taxon>
        <taxon>Nitrosomonadales</taxon>
        <taxon>Usitatibacteraceae</taxon>
        <taxon>Usitatibacter</taxon>
    </lineage>
</organism>
<dbReference type="InParanoid" id="A0A6M4H974"/>
<dbReference type="AlphaFoldDB" id="A0A6M4H974"/>
<dbReference type="SUPFAM" id="SSF88659">
    <property type="entry name" value="Sigma3 and sigma4 domains of RNA polymerase sigma factors"/>
    <property type="match status" value="1"/>
</dbReference>
<name>A0A6M4H974_9PROT</name>
<dbReference type="InterPro" id="IPR011517">
    <property type="entry name" value="RNA_pol_sigma70_ECF-like"/>
</dbReference>
<dbReference type="InterPro" id="IPR013325">
    <property type="entry name" value="RNA_pol_sigma_r2"/>
</dbReference>
<dbReference type="InterPro" id="IPR039425">
    <property type="entry name" value="RNA_pol_sigma-70-like"/>
</dbReference>
<keyword evidence="2" id="KW-0805">Transcription regulation</keyword>
<dbReference type="SUPFAM" id="SSF88946">
    <property type="entry name" value="Sigma2 domain of RNA polymerase sigma factors"/>
    <property type="match status" value="1"/>
</dbReference>
<dbReference type="Gene3D" id="1.10.10.10">
    <property type="entry name" value="Winged helix-like DNA-binding domain superfamily/Winged helix DNA-binding domain"/>
    <property type="match status" value="1"/>
</dbReference>
<dbReference type="EMBL" id="CP053073">
    <property type="protein sequence ID" value="QJR16130.1"/>
    <property type="molecule type" value="Genomic_DNA"/>
</dbReference>
<comment type="similarity">
    <text evidence="1">Belongs to the sigma-70 factor family. ECF subfamily.</text>
</comment>
<dbReference type="InterPro" id="IPR053812">
    <property type="entry name" value="HTH_Sigma70_ECF-like"/>
</dbReference>
<dbReference type="GO" id="GO:0016987">
    <property type="term" value="F:sigma factor activity"/>
    <property type="evidence" value="ECO:0007669"/>
    <property type="project" value="UniProtKB-KW"/>
</dbReference>
<dbReference type="InterPro" id="IPR036388">
    <property type="entry name" value="WH-like_DNA-bd_sf"/>
</dbReference>
<dbReference type="PANTHER" id="PTHR43133:SF39">
    <property type="entry name" value="SIMILAR TO RNA POLYMERASE SIGMA-E FACTOR"/>
    <property type="match status" value="1"/>
</dbReference>
<feature type="domain" description="RNA polymerase sigma-70 ECF-like HTH" evidence="5">
    <location>
        <begin position="1"/>
        <end position="176"/>
    </location>
</feature>
<dbReference type="NCBIfam" id="TIGR02999">
    <property type="entry name" value="Sig-70_X6"/>
    <property type="match status" value="1"/>
</dbReference>
<dbReference type="Gene3D" id="1.10.1740.10">
    <property type="match status" value="1"/>
</dbReference>
<dbReference type="NCBIfam" id="TIGR02937">
    <property type="entry name" value="sigma70-ECF"/>
    <property type="match status" value="1"/>
</dbReference>
<dbReference type="InterPro" id="IPR014284">
    <property type="entry name" value="RNA_pol_sigma-70_dom"/>
</dbReference>
<sequence length="183" mass="19952">MSEIASALERLESGDRAALDRAFEAFYPDLKRIAHARLRGTGLNGQLQTTALVNESYLKLASGPTRAFPDRLHFIAYAARTLRTLIIDAVREERALRRGGGAEIVTLDTAAGAGLPPSLDLERVDDALTSLATIDPPLARLVEMRFFGGLTEPEVATALGISERTVRREWQKARALLLTLIGD</sequence>
<evidence type="ECO:0000256" key="3">
    <source>
        <dbReference type="ARBA" id="ARBA00023082"/>
    </source>
</evidence>
<dbReference type="PANTHER" id="PTHR43133">
    <property type="entry name" value="RNA POLYMERASE ECF-TYPE SIGMA FACTO"/>
    <property type="match status" value="1"/>
</dbReference>
<keyword evidence="3" id="KW-0731">Sigma factor</keyword>
<evidence type="ECO:0000313" key="7">
    <source>
        <dbReference type="Proteomes" id="UP000503096"/>
    </source>
</evidence>
<reference evidence="6 7" key="1">
    <citation type="submission" date="2020-04" db="EMBL/GenBank/DDBJ databases">
        <title>Usitatibacter rugosus gen. nov., sp. nov. and Usitatibacter palustris sp. nov., novel members of Usitatibacteraceae fam. nov. within the order Nitrosomonadales isolated from soil.</title>
        <authorList>
            <person name="Huber K.J."/>
            <person name="Neumann-Schaal M."/>
            <person name="Geppert A."/>
            <person name="Luckner M."/>
            <person name="Wanner G."/>
            <person name="Overmann J."/>
        </authorList>
    </citation>
    <scope>NUCLEOTIDE SEQUENCE [LARGE SCALE GENOMIC DNA]</scope>
    <source>
        <strain evidence="6 7">Swamp67</strain>
    </source>
</reference>
<dbReference type="KEGG" id="upl:DSM104440_02959"/>
<evidence type="ECO:0000313" key="6">
    <source>
        <dbReference type="EMBL" id="QJR16130.1"/>
    </source>
</evidence>
<evidence type="ECO:0000259" key="5">
    <source>
        <dbReference type="Pfam" id="PF07638"/>
    </source>
</evidence>
<dbReference type="GO" id="GO:0006352">
    <property type="term" value="P:DNA-templated transcription initiation"/>
    <property type="evidence" value="ECO:0007669"/>
    <property type="project" value="InterPro"/>
</dbReference>
<accession>A0A6M4H974</accession>
<protein>
    <recommendedName>
        <fullName evidence="5">RNA polymerase sigma-70 ECF-like HTH domain-containing protein</fullName>
    </recommendedName>
</protein>
<dbReference type="Pfam" id="PF07638">
    <property type="entry name" value="Sigma70_ECF"/>
    <property type="match status" value="1"/>
</dbReference>
<evidence type="ECO:0000256" key="4">
    <source>
        <dbReference type="ARBA" id="ARBA00023163"/>
    </source>
</evidence>
<keyword evidence="4" id="KW-0804">Transcription</keyword>
<evidence type="ECO:0000256" key="1">
    <source>
        <dbReference type="ARBA" id="ARBA00010641"/>
    </source>
</evidence>
<keyword evidence="7" id="KW-1185">Reference proteome</keyword>
<dbReference type="RefSeq" id="WP_171163987.1">
    <property type="nucleotide sequence ID" value="NZ_CP053073.1"/>
</dbReference>